<sequence>MQLVRILNVVLIVLISLCYGDLNSTIIESVPVVCKKCSPCWNVFSENFGPCSNETYRISLFNNVQPVCMDTLVLLAIMFLSIVILTPTCLWLCYLWIKRCRNVDAKYIVNERAIM</sequence>
<dbReference type="OrthoDB" id="10035616at2759"/>
<name>A0A814DM37_ADIRI</name>
<keyword evidence="1" id="KW-0472">Membrane</keyword>
<keyword evidence="1" id="KW-1133">Transmembrane helix</keyword>
<dbReference type="EMBL" id="CAJNOJ010000039">
    <property type="protein sequence ID" value="CAF0926268.1"/>
    <property type="molecule type" value="Genomic_DNA"/>
</dbReference>
<dbReference type="EMBL" id="CAJNOR010000601">
    <property type="protein sequence ID" value="CAF0958974.1"/>
    <property type="molecule type" value="Genomic_DNA"/>
</dbReference>
<keyword evidence="2" id="KW-0732">Signal</keyword>
<proteinExistence type="predicted"/>
<comment type="caution">
    <text evidence="4">The sequence shown here is derived from an EMBL/GenBank/DDBJ whole genome shotgun (WGS) entry which is preliminary data.</text>
</comment>
<evidence type="ECO:0000313" key="3">
    <source>
        <dbReference type="EMBL" id="CAF0926268.1"/>
    </source>
</evidence>
<feature type="chain" id="PRO_5036224186" evidence="2">
    <location>
        <begin position="21"/>
        <end position="115"/>
    </location>
</feature>
<evidence type="ECO:0000256" key="2">
    <source>
        <dbReference type="SAM" id="SignalP"/>
    </source>
</evidence>
<keyword evidence="5" id="KW-1185">Reference proteome</keyword>
<dbReference type="Proteomes" id="UP000663852">
    <property type="component" value="Unassembled WGS sequence"/>
</dbReference>
<protein>
    <submittedName>
        <fullName evidence="4">Uncharacterized protein</fullName>
    </submittedName>
</protein>
<feature type="signal peptide" evidence="2">
    <location>
        <begin position="1"/>
        <end position="20"/>
    </location>
</feature>
<gene>
    <name evidence="3" type="ORF">EDS130_LOCUS11047</name>
    <name evidence="4" type="ORF">XAT740_LOCUS11075</name>
</gene>
<keyword evidence="1" id="KW-0812">Transmembrane</keyword>
<accession>A0A814DM37</accession>
<dbReference type="AlphaFoldDB" id="A0A814DM37"/>
<dbReference type="Proteomes" id="UP000663828">
    <property type="component" value="Unassembled WGS sequence"/>
</dbReference>
<organism evidence="4 5">
    <name type="scientific">Adineta ricciae</name>
    <name type="common">Rotifer</name>
    <dbReference type="NCBI Taxonomy" id="249248"/>
    <lineage>
        <taxon>Eukaryota</taxon>
        <taxon>Metazoa</taxon>
        <taxon>Spiralia</taxon>
        <taxon>Gnathifera</taxon>
        <taxon>Rotifera</taxon>
        <taxon>Eurotatoria</taxon>
        <taxon>Bdelloidea</taxon>
        <taxon>Adinetida</taxon>
        <taxon>Adinetidae</taxon>
        <taxon>Adineta</taxon>
    </lineage>
</organism>
<evidence type="ECO:0000256" key="1">
    <source>
        <dbReference type="SAM" id="Phobius"/>
    </source>
</evidence>
<reference evidence="4" key="1">
    <citation type="submission" date="2021-02" db="EMBL/GenBank/DDBJ databases">
        <authorList>
            <person name="Nowell W R."/>
        </authorList>
    </citation>
    <scope>NUCLEOTIDE SEQUENCE</scope>
</reference>
<feature type="transmembrane region" description="Helical" evidence="1">
    <location>
        <begin position="72"/>
        <end position="97"/>
    </location>
</feature>
<evidence type="ECO:0000313" key="4">
    <source>
        <dbReference type="EMBL" id="CAF0958974.1"/>
    </source>
</evidence>
<evidence type="ECO:0000313" key="5">
    <source>
        <dbReference type="Proteomes" id="UP000663828"/>
    </source>
</evidence>